<accession>A0A5P8P2Q9</accession>
<keyword evidence="3" id="KW-1185">Reference proteome</keyword>
<dbReference type="GO" id="GO:0015562">
    <property type="term" value="F:efflux transmembrane transporter activity"/>
    <property type="evidence" value="ECO:0007669"/>
    <property type="project" value="InterPro"/>
</dbReference>
<reference evidence="2 3" key="1">
    <citation type="submission" date="2019-09" db="EMBL/GenBank/DDBJ databases">
        <title>Sulfurimonas gotlandica sp. nov., a chemoautotrophic and psychrotolerant epsilonproteobacterium isolated from a pelagic redoxcline, and an emended description of the genus Sulfurimonas.</title>
        <authorList>
            <person name="Wang S."/>
            <person name="Jiang L."/>
            <person name="Shao S."/>
        </authorList>
    </citation>
    <scope>NUCLEOTIDE SEQUENCE [LARGE SCALE GENOMIC DNA]</scope>
    <source>
        <strain evidence="2 3">GYSZ_1</strain>
    </source>
</reference>
<protein>
    <submittedName>
        <fullName evidence="2">TolC family protein</fullName>
    </submittedName>
</protein>
<feature type="signal peptide" evidence="1">
    <location>
        <begin position="1"/>
        <end position="17"/>
    </location>
</feature>
<feature type="chain" id="PRO_5024890042" evidence="1">
    <location>
        <begin position="18"/>
        <end position="395"/>
    </location>
</feature>
<evidence type="ECO:0000256" key="1">
    <source>
        <dbReference type="SAM" id="SignalP"/>
    </source>
</evidence>
<dbReference type="Proteomes" id="UP000326944">
    <property type="component" value="Chromosome"/>
</dbReference>
<dbReference type="Gene3D" id="1.20.1600.10">
    <property type="entry name" value="Outer membrane efflux proteins (OEP)"/>
    <property type="match status" value="1"/>
</dbReference>
<dbReference type="EMBL" id="CP043617">
    <property type="protein sequence ID" value="QFR50018.1"/>
    <property type="molecule type" value="Genomic_DNA"/>
</dbReference>
<dbReference type="AlphaFoldDB" id="A0A5P8P2Q9"/>
<name>A0A5P8P2Q9_9BACT</name>
<proteinExistence type="predicted"/>
<dbReference type="OrthoDB" id="5333027at2"/>
<evidence type="ECO:0000313" key="2">
    <source>
        <dbReference type="EMBL" id="QFR50018.1"/>
    </source>
</evidence>
<dbReference type="KEGG" id="sulg:FJR48_09890"/>
<dbReference type="SUPFAM" id="SSF56954">
    <property type="entry name" value="Outer membrane efflux proteins (OEP)"/>
    <property type="match status" value="1"/>
</dbReference>
<evidence type="ECO:0000313" key="3">
    <source>
        <dbReference type="Proteomes" id="UP000326944"/>
    </source>
</evidence>
<dbReference type="RefSeq" id="WP_152307966.1">
    <property type="nucleotide sequence ID" value="NZ_CP043617.1"/>
</dbReference>
<sequence length="395" mass="45284">MKSKLFLVFFFSIGLYAQNLSQILDALQNSKKTLSIKQQTYSNIAQSEQFITQDAPELGVNLTQADESTDSGMEYSLGISQNLSHPFSSLNKEKAVDSYTKALNQESKHKLHILRLDIASKYHLACISKEITQGAELLLKEQNGRFNQLESAYNLGEISKKDLLFNKLDLAKLQQTLIYYKRMYLSELSEINELIDNLDVGELSCNDLVQISRDIKLKNIDEHAQIKSITYKQNSAKSFYDVYNSSLKALTYELSYEKELEATRYSFGISFPLSFLSSQNQKQKAEFLHKNSALSAQKESLSSILEKTSNSLKTKVQTLYDEYILLNKEILPMSLELKNLSKTALYEGEGSIMEYLDSTRSYTENMLQMLQSKKNYYYELFELYKKADIDLGENL</sequence>
<organism evidence="2 3">
    <name type="scientific">Sulfurimonas lithotrophica</name>
    <dbReference type="NCBI Taxonomy" id="2590022"/>
    <lineage>
        <taxon>Bacteria</taxon>
        <taxon>Pseudomonadati</taxon>
        <taxon>Campylobacterota</taxon>
        <taxon>Epsilonproteobacteria</taxon>
        <taxon>Campylobacterales</taxon>
        <taxon>Sulfurimonadaceae</taxon>
        <taxon>Sulfurimonas</taxon>
    </lineage>
</organism>
<keyword evidence="1" id="KW-0732">Signal</keyword>
<gene>
    <name evidence="2" type="ORF">FJR48_09890</name>
</gene>